<dbReference type="Proteomes" id="UP001604277">
    <property type="component" value="Unassembled WGS sequence"/>
</dbReference>
<reference evidence="7" key="1">
    <citation type="submission" date="2024-07" db="EMBL/GenBank/DDBJ databases">
        <title>Two chromosome-level genome assemblies of Korean endemic species Abeliophyllum distichum and Forsythia ovata (Oleaceae).</title>
        <authorList>
            <person name="Jang H."/>
        </authorList>
    </citation>
    <scope>NUCLEOTIDE SEQUENCE [LARGE SCALE GENOMIC DNA]</scope>
</reference>
<feature type="region of interest" description="Disordered" evidence="3">
    <location>
        <begin position="262"/>
        <end position="302"/>
    </location>
</feature>
<proteinExistence type="predicted"/>
<dbReference type="PANTHER" id="PTHR22975:SF9">
    <property type="entry name" value="ECHINUS SPLICE FORM 3"/>
    <property type="match status" value="1"/>
</dbReference>
<evidence type="ECO:0000256" key="2">
    <source>
        <dbReference type="ARBA" id="ARBA00022801"/>
    </source>
</evidence>
<protein>
    <submittedName>
        <fullName evidence="6">Ubiquitin carboxyl-terminal hydrolase-related protein</fullName>
    </submittedName>
</protein>
<evidence type="ECO:0000313" key="7">
    <source>
        <dbReference type="Proteomes" id="UP001604277"/>
    </source>
</evidence>
<dbReference type="Pfam" id="PF04781">
    <property type="entry name" value="DUF627"/>
    <property type="match status" value="1"/>
</dbReference>
<evidence type="ECO:0000313" key="6">
    <source>
        <dbReference type="EMBL" id="KAL2482030.1"/>
    </source>
</evidence>
<keyword evidence="1" id="KW-0833">Ubl conjugation pathway</keyword>
<dbReference type="Pfam" id="PF04780">
    <property type="entry name" value="DUF629"/>
    <property type="match status" value="2"/>
</dbReference>
<organism evidence="6 7">
    <name type="scientific">Forsythia ovata</name>
    <dbReference type="NCBI Taxonomy" id="205694"/>
    <lineage>
        <taxon>Eukaryota</taxon>
        <taxon>Viridiplantae</taxon>
        <taxon>Streptophyta</taxon>
        <taxon>Embryophyta</taxon>
        <taxon>Tracheophyta</taxon>
        <taxon>Spermatophyta</taxon>
        <taxon>Magnoliopsida</taxon>
        <taxon>eudicotyledons</taxon>
        <taxon>Gunneridae</taxon>
        <taxon>Pentapetalae</taxon>
        <taxon>asterids</taxon>
        <taxon>lamiids</taxon>
        <taxon>Lamiales</taxon>
        <taxon>Oleaceae</taxon>
        <taxon>Forsythieae</taxon>
        <taxon>Forsythia</taxon>
    </lineage>
</organism>
<dbReference type="InterPro" id="IPR006865">
    <property type="entry name" value="DUF629"/>
</dbReference>
<dbReference type="InterPro" id="IPR052398">
    <property type="entry name" value="Ubiquitin_hydrolase_53/54"/>
</dbReference>
<feature type="compositionally biased region" description="Polar residues" evidence="3">
    <location>
        <begin position="38"/>
        <end position="52"/>
    </location>
</feature>
<gene>
    <name evidence="6" type="ORF">Fot_43474</name>
</gene>
<feature type="region of interest" description="Disordered" evidence="3">
    <location>
        <begin position="1"/>
        <end position="52"/>
    </location>
</feature>
<accession>A0ABD1R0P6</accession>
<evidence type="ECO:0000256" key="3">
    <source>
        <dbReference type="SAM" id="MobiDB-lite"/>
    </source>
</evidence>
<feature type="domain" description="DUF629" evidence="4">
    <location>
        <begin position="311"/>
        <end position="358"/>
    </location>
</feature>
<evidence type="ECO:0000259" key="4">
    <source>
        <dbReference type="Pfam" id="PF04780"/>
    </source>
</evidence>
<feature type="region of interest" description="Disordered" evidence="3">
    <location>
        <begin position="353"/>
        <end position="381"/>
    </location>
</feature>
<dbReference type="SUPFAM" id="SSF48452">
    <property type="entry name" value="TPR-like"/>
    <property type="match status" value="1"/>
</dbReference>
<dbReference type="GO" id="GO:0016787">
    <property type="term" value="F:hydrolase activity"/>
    <property type="evidence" value="ECO:0007669"/>
    <property type="project" value="UniProtKB-KW"/>
</dbReference>
<comment type="caution">
    <text evidence="6">The sequence shown here is derived from an EMBL/GenBank/DDBJ whole genome shotgun (WGS) entry which is preliminary data.</text>
</comment>
<keyword evidence="7" id="KW-1185">Reference proteome</keyword>
<sequence length="606" mass="68445">MGPKKRNIAPHSKSSHSLSEVAESPTAAAVDGGEKTESPNLESSSNATPSSFDSLEVDYGRALTALRRGNYAKAQKLMQKLCSKHENFAFIHYVMGVIFVKVASDINDPNAKQRHLKNAIESAKKSVTLSPNSIEFSHYYANLLFETANEGKDYVEVVQECKRALAIKKPTDPAMESVQESYDKISSAEARVAHVQNQLRTLIEKSFHESIFIRKNRAKEEKFVSIAMESRSVPGRRPNEIKTPEERRKEIEVRVTAARLLQHKPESPQSSNIDSNKGLDSGSGMGKRVGERTKSGNVRRKKSSVEIRDWVRSYWNSMDLDWKKEFLRVRISDLKEGLVSEVLDEALSFGKENKESKFDESNPRNDRDVSSPGKEKLGDENQGRKKSFLYKSWPSTNDSKCACLLERIHAKFRLLIQHNCLASSHLSKVKLNVVQVLKRLPECSQLLNSEVDQTPQCICFLGSLDLEKILIYLQEIERELFLSEKKNFVGDSISGAQIVDTMEKITFTPDDLVLELDEQSGEDDDWSSMDSILHGMWGQRNNLSFEVGFSKVDARILQVVNWMQQLEVKLDSASVYDFRSILVPLVKSYLQVASGLNLSCVVLRMN</sequence>
<dbReference type="PANTHER" id="PTHR22975">
    <property type="entry name" value="UBIQUITIN SPECIFIC PROTEINASE"/>
    <property type="match status" value="1"/>
</dbReference>
<dbReference type="Gene3D" id="1.25.40.10">
    <property type="entry name" value="Tetratricopeptide repeat domain"/>
    <property type="match status" value="1"/>
</dbReference>
<dbReference type="InterPro" id="IPR006866">
    <property type="entry name" value="DUF627_N"/>
</dbReference>
<dbReference type="AlphaFoldDB" id="A0ABD1R0P6"/>
<keyword evidence="2 6" id="KW-0378">Hydrolase</keyword>
<dbReference type="InterPro" id="IPR011990">
    <property type="entry name" value="TPR-like_helical_dom_sf"/>
</dbReference>
<evidence type="ECO:0000256" key="1">
    <source>
        <dbReference type="ARBA" id="ARBA00022786"/>
    </source>
</evidence>
<evidence type="ECO:0000259" key="5">
    <source>
        <dbReference type="Pfam" id="PF04781"/>
    </source>
</evidence>
<name>A0ABD1R0P6_9LAMI</name>
<feature type="domain" description="DUF627" evidence="5">
    <location>
        <begin position="62"/>
        <end position="168"/>
    </location>
</feature>
<dbReference type="EMBL" id="JBFOLJ010000013">
    <property type="protein sequence ID" value="KAL2482030.1"/>
    <property type="molecule type" value="Genomic_DNA"/>
</dbReference>
<feature type="domain" description="DUF629" evidence="4">
    <location>
        <begin position="386"/>
        <end position="525"/>
    </location>
</feature>